<reference evidence="2" key="1">
    <citation type="journal article" date="2022" name="bioRxiv">
        <title>Sequencing and chromosome-scale assembly of the giantPleurodeles waltlgenome.</title>
        <authorList>
            <person name="Brown T."/>
            <person name="Elewa A."/>
            <person name="Iarovenko S."/>
            <person name="Subramanian E."/>
            <person name="Araus A.J."/>
            <person name="Petzold A."/>
            <person name="Susuki M."/>
            <person name="Suzuki K.-i.T."/>
            <person name="Hayashi T."/>
            <person name="Toyoda A."/>
            <person name="Oliveira C."/>
            <person name="Osipova E."/>
            <person name="Leigh N.D."/>
            <person name="Simon A."/>
            <person name="Yun M.H."/>
        </authorList>
    </citation>
    <scope>NUCLEOTIDE SEQUENCE</scope>
    <source>
        <strain evidence="2">20211129_DDA</strain>
        <tissue evidence="2">Liver</tissue>
    </source>
</reference>
<organism evidence="2 3">
    <name type="scientific">Pleurodeles waltl</name>
    <name type="common">Iberian ribbed newt</name>
    <dbReference type="NCBI Taxonomy" id="8319"/>
    <lineage>
        <taxon>Eukaryota</taxon>
        <taxon>Metazoa</taxon>
        <taxon>Chordata</taxon>
        <taxon>Craniata</taxon>
        <taxon>Vertebrata</taxon>
        <taxon>Euteleostomi</taxon>
        <taxon>Amphibia</taxon>
        <taxon>Batrachia</taxon>
        <taxon>Caudata</taxon>
        <taxon>Salamandroidea</taxon>
        <taxon>Salamandridae</taxon>
        <taxon>Pleurodelinae</taxon>
        <taxon>Pleurodeles</taxon>
    </lineage>
</organism>
<evidence type="ECO:0000256" key="1">
    <source>
        <dbReference type="SAM" id="MobiDB-lite"/>
    </source>
</evidence>
<protein>
    <submittedName>
        <fullName evidence="2">Uncharacterized protein</fullName>
    </submittedName>
</protein>
<feature type="region of interest" description="Disordered" evidence="1">
    <location>
        <begin position="154"/>
        <end position="174"/>
    </location>
</feature>
<evidence type="ECO:0000313" key="2">
    <source>
        <dbReference type="EMBL" id="KAJ1207241.1"/>
    </source>
</evidence>
<proteinExistence type="predicted"/>
<name>A0AAV7W3M5_PLEWA</name>
<dbReference type="Proteomes" id="UP001066276">
    <property type="component" value="Chromosome 1_2"/>
</dbReference>
<dbReference type="AlphaFoldDB" id="A0AAV7W3M5"/>
<evidence type="ECO:0000313" key="3">
    <source>
        <dbReference type="Proteomes" id="UP001066276"/>
    </source>
</evidence>
<accession>A0AAV7W3M5</accession>
<gene>
    <name evidence="2" type="ORF">NDU88_002633</name>
</gene>
<sequence>MLHLDAARPMSLSLRPHPPCEPGKGGESNFFVETPRLSVPHTGFWPVAAGSFHRGKRSLCLSCFRGPRLEAAFNIFRKESGEEPKEHSKYFSAILVEGTVFMTPVKLRVRASSRGPPLVQSQKAFFSIGKDEEALQKSVINSLLVSNKGGGALRPPEAATAARNSENFPGQDEDLRKKTCKTANHVEPKNSNSGLLLVVT</sequence>
<dbReference type="EMBL" id="JANPWB010000002">
    <property type="protein sequence ID" value="KAJ1207241.1"/>
    <property type="molecule type" value="Genomic_DNA"/>
</dbReference>
<keyword evidence="3" id="KW-1185">Reference proteome</keyword>
<comment type="caution">
    <text evidence="2">The sequence shown here is derived from an EMBL/GenBank/DDBJ whole genome shotgun (WGS) entry which is preliminary data.</text>
</comment>